<sequence>NDVKSIAPWNGKFKLDLLRDLAKLAEDEERIATKLHDLSSQRDKIREQKRGHVQCFLNLVSCYRKRK</sequence>
<protein>
    <submittedName>
        <fullName evidence="1">Uncharacterized protein</fullName>
    </submittedName>
</protein>
<comment type="caution">
    <text evidence="1">The sequence shown here is derived from an EMBL/GenBank/DDBJ whole genome shotgun (WGS) entry which is preliminary data.</text>
</comment>
<feature type="non-terminal residue" evidence="1">
    <location>
        <position position="1"/>
    </location>
</feature>
<evidence type="ECO:0000313" key="2">
    <source>
        <dbReference type="Proteomes" id="UP000828390"/>
    </source>
</evidence>
<dbReference type="EMBL" id="JAIWYP010000005">
    <property type="protein sequence ID" value="KAH3821579.1"/>
    <property type="molecule type" value="Genomic_DNA"/>
</dbReference>
<reference evidence="1" key="1">
    <citation type="journal article" date="2019" name="bioRxiv">
        <title>The Genome of the Zebra Mussel, Dreissena polymorpha: A Resource for Invasive Species Research.</title>
        <authorList>
            <person name="McCartney M.A."/>
            <person name="Auch B."/>
            <person name="Kono T."/>
            <person name="Mallez S."/>
            <person name="Zhang Y."/>
            <person name="Obille A."/>
            <person name="Becker A."/>
            <person name="Abrahante J.E."/>
            <person name="Garbe J."/>
            <person name="Badalamenti J.P."/>
            <person name="Herman A."/>
            <person name="Mangelson H."/>
            <person name="Liachko I."/>
            <person name="Sullivan S."/>
            <person name="Sone E.D."/>
            <person name="Koren S."/>
            <person name="Silverstein K.A.T."/>
            <person name="Beckman K.B."/>
            <person name="Gohl D.M."/>
        </authorList>
    </citation>
    <scope>NUCLEOTIDE SEQUENCE</scope>
    <source>
        <strain evidence="1">Duluth1</strain>
        <tissue evidence="1">Whole animal</tissue>
    </source>
</reference>
<name>A0A9D4GU88_DREPO</name>
<proteinExistence type="predicted"/>
<evidence type="ECO:0000313" key="1">
    <source>
        <dbReference type="EMBL" id="KAH3821579.1"/>
    </source>
</evidence>
<keyword evidence="2" id="KW-1185">Reference proteome</keyword>
<reference evidence="1" key="2">
    <citation type="submission" date="2020-11" db="EMBL/GenBank/DDBJ databases">
        <authorList>
            <person name="McCartney M.A."/>
            <person name="Auch B."/>
            <person name="Kono T."/>
            <person name="Mallez S."/>
            <person name="Becker A."/>
            <person name="Gohl D.M."/>
            <person name="Silverstein K.A.T."/>
            <person name="Koren S."/>
            <person name="Bechman K.B."/>
            <person name="Herman A."/>
            <person name="Abrahante J.E."/>
            <person name="Garbe J."/>
        </authorList>
    </citation>
    <scope>NUCLEOTIDE SEQUENCE</scope>
    <source>
        <strain evidence="1">Duluth1</strain>
        <tissue evidence="1">Whole animal</tissue>
    </source>
</reference>
<gene>
    <name evidence="1" type="ORF">DPMN_123343</name>
</gene>
<organism evidence="1 2">
    <name type="scientific">Dreissena polymorpha</name>
    <name type="common">Zebra mussel</name>
    <name type="synonym">Mytilus polymorpha</name>
    <dbReference type="NCBI Taxonomy" id="45954"/>
    <lineage>
        <taxon>Eukaryota</taxon>
        <taxon>Metazoa</taxon>
        <taxon>Spiralia</taxon>
        <taxon>Lophotrochozoa</taxon>
        <taxon>Mollusca</taxon>
        <taxon>Bivalvia</taxon>
        <taxon>Autobranchia</taxon>
        <taxon>Heteroconchia</taxon>
        <taxon>Euheterodonta</taxon>
        <taxon>Imparidentia</taxon>
        <taxon>Neoheterodontei</taxon>
        <taxon>Myida</taxon>
        <taxon>Dreissenoidea</taxon>
        <taxon>Dreissenidae</taxon>
        <taxon>Dreissena</taxon>
    </lineage>
</organism>
<dbReference type="AlphaFoldDB" id="A0A9D4GU88"/>
<accession>A0A9D4GU88</accession>
<dbReference type="Proteomes" id="UP000828390">
    <property type="component" value="Unassembled WGS sequence"/>
</dbReference>